<feature type="region of interest" description="Disordered" evidence="6">
    <location>
        <begin position="453"/>
        <end position="485"/>
    </location>
</feature>
<sequence>MRPETEEAKNSTSANTQPLRNTRRAVFDHSLELRTRGSRGFTEKQRLEERGTRDRRKKEGKRNRLLYPGLIVSSNMKPFLRLLLPLLLYLQLVSWALASNCPKDCSCSSPDSIFCFSRQATTMPSDVPASTKNLYVFKNGIETLAQEDFIGLESLEMLDLSQNKLNELPDRVFEPLSSLHNLDLSSNQITHISQESFAGLELLERLYLHSNTIRSIHPAAFDGLEQLLELKLYRNELTTVPALKMPHLLLLDLRFNKIPSPGPADLQTPKLESLKLGGLGLSTLNQELLGSFKNLHELDISNNKLNNLPPVIWEARGLVKLSLAGNPMGPLKWEHFEKLTELQDLDISNLSLQSLPDNMTLLFPHIIKLTVAENPFNCLCTLAWFPSWLRNKPILLGRTEETRCHFPPRNAGKVLERLGHQDFGCPARTTIKPAKTTTLAPPLITTVHSTMRAIPPLKPSDEPSSETNSHPLPPAPPSSSSSTDSDLNMRFCPSNICLNGGTCRLERQGHFDCTCPHGTSGKYCENSEDLALPENVSTATVSVMSEIFAQTVTSSSILLHLYRYIERRPYIRGVKLTYKNLSGSDKRPKQLNIPASYPEYTLRGLLPNSTYSICASPLDEPSDVVSVCTEAQTLNVQHTSAQVEDPRLTTMLVPALAILLLLVLVAVAVGVAWYIHKKKREQLHMYCDPSQLELEGVKVGLDNGVLPQKQPDIMSSQSVMQKDYLDYEMPLIQDCCVANNMNTVKPS</sequence>
<dbReference type="SUPFAM" id="SSF57196">
    <property type="entry name" value="EGF/Laminin"/>
    <property type="match status" value="1"/>
</dbReference>
<dbReference type="InterPro" id="IPR036116">
    <property type="entry name" value="FN3_sf"/>
</dbReference>
<keyword evidence="2" id="KW-0732">Signal</keyword>
<name>A0A7J6BC51_AMEME</name>
<dbReference type="FunFam" id="3.80.10.10:FF:000211">
    <property type="entry name" value="vasorin"/>
    <property type="match status" value="1"/>
</dbReference>
<feature type="compositionally biased region" description="Basic and acidic residues" evidence="6">
    <location>
        <begin position="38"/>
        <end position="52"/>
    </location>
</feature>
<evidence type="ECO:0008006" key="12">
    <source>
        <dbReference type="Google" id="ProtNLM"/>
    </source>
</evidence>
<keyword evidence="1" id="KW-0433">Leucine-rich repeat</keyword>
<dbReference type="PANTHER" id="PTHR24369">
    <property type="entry name" value="ANTIGEN BSP, PUTATIVE-RELATED"/>
    <property type="match status" value="1"/>
</dbReference>
<dbReference type="PROSITE" id="PS51450">
    <property type="entry name" value="LRR"/>
    <property type="match status" value="3"/>
</dbReference>
<evidence type="ECO:0000259" key="9">
    <source>
        <dbReference type="PROSITE" id="PS50853"/>
    </source>
</evidence>
<dbReference type="Gene3D" id="2.60.40.10">
    <property type="entry name" value="Immunoglobulins"/>
    <property type="match status" value="1"/>
</dbReference>
<proteinExistence type="predicted"/>
<dbReference type="InterPro" id="IPR000483">
    <property type="entry name" value="Cys-rich_flank_reg_C"/>
</dbReference>
<dbReference type="InterPro" id="IPR003591">
    <property type="entry name" value="Leu-rich_rpt_typical-subtyp"/>
</dbReference>
<protein>
    <recommendedName>
        <fullName evidence="12">Vasorin</fullName>
    </recommendedName>
</protein>
<dbReference type="PRINTS" id="PR00019">
    <property type="entry name" value="LEURICHRPT"/>
</dbReference>
<keyword evidence="11" id="KW-1185">Reference proteome</keyword>
<evidence type="ECO:0000259" key="8">
    <source>
        <dbReference type="PROSITE" id="PS50026"/>
    </source>
</evidence>
<gene>
    <name evidence="10" type="ORF">AMELA_G00022730</name>
</gene>
<feature type="domain" description="Fibronectin type-III" evidence="9">
    <location>
        <begin position="543"/>
        <end position="632"/>
    </location>
</feature>
<dbReference type="Pfam" id="PF00560">
    <property type="entry name" value="LRR_1"/>
    <property type="match status" value="1"/>
</dbReference>
<dbReference type="PANTHER" id="PTHR24369:SF160">
    <property type="entry name" value="VASORIN"/>
    <property type="match status" value="1"/>
</dbReference>
<dbReference type="PROSITE" id="PS00022">
    <property type="entry name" value="EGF_1"/>
    <property type="match status" value="1"/>
</dbReference>
<dbReference type="EMBL" id="JAAGNN010000002">
    <property type="protein sequence ID" value="KAF4092596.1"/>
    <property type="molecule type" value="Genomic_DNA"/>
</dbReference>
<keyword evidence="4 5" id="KW-1015">Disulfide bond</keyword>
<evidence type="ECO:0000313" key="11">
    <source>
        <dbReference type="Proteomes" id="UP000593565"/>
    </source>
</evidence>
<dbReference type="SUPFAM" id="SSF49265">
    <property type="entry name" value="Fibronectin type III"/>
    <property type="match status" value="1"/>
</dbReference>
<dbReference type="SMART" id="SM00013">
    <property type="entry name" value="LRRNT"/>
    <property type="match status" value="1"/>
</dbReference>
<evidence type="ECO:0000256" key="3">
    <source>
        <dbReference type="ARBA" id="ARBA00022737"/>
    </source>
</evidence>
<evidence type="ECO:0000256" key="5">
    <source>
        <dbReference type="PROSITE-ProRule" id="PRU00076"/>
    </source>
</evidence>
<dbReference type="CDD" id="cd00054">
    <property type="entry name" value="EGF_CA"/>
    <property type="match status" value="1"/>
</dbReference>
<dbReference type="InterPro" id="IPR013783">
    <property type="entry name" value="Ig-like_fold"/>
</dbReference>
<dbReference type="PROSITE" id="PS50026">
    <property type="entry name" value="EGF_3"/>
    <property type="match status" value="1"/>
</dbReference>
<dbReference type="InterPro" id="IPR001611">
    <property type="entry name" value="Leu-rich_rpt"/>
</dbReference>
<dbReference type="SMART" id="SM00082">
    <property type="entry name" value="LRRCT"/>
    <property type="match status" value="1"/>
</dbReference>
<dbReference type="InterPro" id="IPR000742">
    <property type="entry name" value="EGF"/>
</dbReference>
<keyword evidence="7" id="KW-1133">Transmembrane helix</keyword>
<dbReference type="InterPro" id="IPR032675">
    <property type="entry name" value="LRR_dom_sf"/>
</dbReference>
<evidence type="ECO:0000256" key="6">
    <source>
        <dbReference type="SAM" id="MobiDB-lite"/>
    </source>
</evidence>
<dbReference type="InterPro" id="IPR000372">
    <property type="entry name" value="LRRNT"/>
</dbReference>
<dbReference type="SUPFAM" id="SSF52058">
    <property type="entry name" value="L domain-like"/>
    <property type="match status" value="1"/>
</dbReference>
<dbReference type="SMART" id="SM00364">
    <property type="entry name" value="LRR_BAC"/>
    <property type="match status" value="5"/>
</dbReference>
<feature type="disulfide bond" evidence="5">
    <location>
        <begin position="515"/>
        <end position="524"/>
    </location>
</feature>
<dbReference type="Pfam" id="PF13855">
    <property type="entry name" value="LRR_8"/>
    <property type="match status" value="1"/>
</dbReference>
<dbReference type="GO" id="GO:0005886">
    <property type="term" value="C:plasma membrane"/>
    <property type="evidence" value="ECO:0007669"/>
    <property type="project" value="TreeGrafter"/>
</dbReference>
<organism evidence="10 11">
    <name type="scientific">Ameiurus melas</name>
    <name type="common">Black bullhead</name>
    <name type="synonym">Silurus melas</name>
    <dbReference type="NCBI Taxonomy" id="219545"/>
    <lineage>
        <taxon>Eukaryota</taxon>
        <taxon>Metazoa</taxon>
        <taxon>Chordata</taxon>
        <taxon>Craniata</taxon>
        <taxon>Vertebrata</taxon>
        <taxon>Euteleostomi</taxon>
        <taxon>Actinopterygii</taxon>
        <taxon>Neopterygii</taxon>
        <taxon>Teleostei</taxon>
        <taxon>Ostariophysi</taxon>
        <taxon>Siluriformes</taxon>
        <taxon>Ictaluridae</taxon>
        <taxon>Ameiurus</taxon>
    </lineage>
</organism>
<feature type="domain" description="EGF-like" evidence="8">
    <location>
        <begin position="488"/>
        <end position="525"/>
    </location>
</feature>
<keyword evidence="7" id="KW-0472">Membrane</keyword>
<feature type="transmembrane region" description="Helical" evidence="7">
    <location>
        <begin position="651"/>
        <end position="675"/>
    </location>
</feature>
<dbReference type="AlphaFoldDB" id="A0A7J6BC51"/>
<comment type="caution">
    <text evidence="5">Lacks conserved residue(s) required for the propagation of feature annotation.</text>
</comment>
<dbReference type="SMART" id="SM00369">
    <property type="entry name" value="LRR_TYP"/>
    <property type="match status" value="6"/>
</dbReference>
<feature type="compositionally biased region" description="Polar residues" evidence="6">
    <location>
        <begin position="10"/>
        <end position="20"/>
    </location>
</feature>
<dbReference type="Proteomes" id="UP000593565">
    <property type="component" value="Unassembled WGS sequence"/>
</dbReference>
<dbReference type="Gene3D" id="2.10.25.10">
    <property type="entry name" value="Laminin"/>
    <property type="match status" value="1"/>
</dbReference>
<dbReference type="Gene3D" id="3.80.10.10">
    <property type="entry name" value="Ribonuclease Inhibitor"/>
    <property type="match status" value="2"/>
</dbReference>
<evidence type="ECO:0000313" key="10">
    <source>
        <dbReference type="EMBL" id="KAF4092596.1"/>
    </source>
</evidence>
<accession>A0A7J6BC51</accession>
<feature type="region of interest" description="Disordered" evidence="6">
    <location>
        <begin position="1"/>
        <end position="26"/>
    </location>
</feature>
<evidence type="ECO:0000256" key="1">
    <source>
        <dbReference type="ARBA" id="ARBA00022614"/>
    </source>
</evidence>
<keyword evidence="5" id="KW-0245">EGF-like domain</keyword>
<keyword evidence="3" id="KW-0677">Repeat</keyword>
<dbReference type="PROSITE" id="PS50853">
    <property type="entry name" value="FN3"/>
    <property type="match status" value="1"/>
</dbReference>
<evidence type="ECO:0000256" key="4">
    <source>
        <dbReference type="ARBA" id="ARBA00023157"/>
    </source>
</evidence>
<evidence type="ECO:0000256" key="7">
    <source>
        <dbReference type="SAM" id="Phobius"/>
    </source>
</evidence>
<reference evidence="10 11" key="1">
    <citation type="submission" date="2020-02" db="EMBL/GenBank/DDBJ databases">
        <title>A chromosome-scale genome assembly of the black bullhead catfish (Ameiurus melas).</title>
        <authorList>
            <person name="Wen M."/>
            <person name="Zham M."/>
            <person name="Cabau C."/>
            <person name="Klopp C."/>
            <person name="Donnadieu C."/>
            <person name="Roques C."/>
            <person name="Bouchez O."/>
            <person name="Lampietro C."/>
            <person name="Jouanno E."/>
            <person name="Herpin A."/>
            <person name="Louis A."/>
            <person name="Berthelot C."/>
            <person name="Parey E."/>
            <person name="Roest-Crollius H."/>
            <person name="Braasch I."/>
            <person name="Postlethwait J."/>
            <person name="Robinson-Rechavi M."/>
            <person name="Echchiki A."/>
            <person name="Begum T."/>
            <person name="Montfort J."/>
            <person name="Schartl M."/>
            <person name="Bobe J."/>
            <person name="Guiguen Y."/>
        </authorList>
    </citation>
    <scope>NUCLEOTIDE SEQUENCE [LARGE SCALE GENOMIC DNA]</scope>
    <source>
        <strain evidence="10">M_S1</strain>
        <tissue evidence="10">Blood</tissue>
    </source>
</reference>
<comment type="caution">
    <text evidence="10">The sequence shown here is derived from an EMBL/GenBank/DDBJ whole genome shotgun (WGS) entry which is preliminary data.</text>
</comment>
<dbReference type="InterPro" id="IPR050541">
    <property type="entry name" value="LRR_TM_domain-containing"/>
</dbReference>
<dbReference type="InterPro" id="IPR003961">
    <property type="entry name" value="FN3_dom"/>
</dbReference>
<evidence type="ECO:0000256" key="2">
    <source>
        <dbReference type="ARBA" id="ARBA00022729"/>
    </source>
</evidence>
<feature type="region of interest" description="Disordered" evidence="6">
    <location>
        <begin position="38"/>
        <end position="59"/>
    </location>
</feature>
<keyword evidence="7" id="KW-0812">Transmembrane</keyword>